<organism evidence="1">
    <name type="scientific">Tanacetum cinerariifolium</name>
    <name type="common">Dalmatian daisy</name>
    <name type="synonym">Chrysanthemum cinerariifolium</name>
    <dbReference type="NCBI Taxonomy" id="118510"/>
    <lineage>
        <taxon>Eukaryota</taxon>
        <taxon>Viridiplantae</taxon>
        <taxon>Streptophyta</taxon>
        <taxon>Embryophyta</taxon>
        <taxon>Tracheophyta</taxon>
        <taxon>Spermatophyta</taxon>
        <taxon>Magnoliopsida</taxon>
        <taxon>eudicotyledons</taxon>
        <taxon>Gunneridae</taxon>
        <taxon>Pentapetalae</taxon>
        <taxon>asterids</taxon>
        <taxon>campanulids</taxon>
        <taxon>Asterales</taxon>
        <taxon>Asteraceae</taxon>
        <taxon>Asteroideae</taxon>
        <taxon>Anthemideae</taxon>
        <taxon>Anthemidinae</taxon>
        <taxon>Tanacetum</taxon>
    </lineage>
</organism>
<dbReference type="PANTHER" id="PTHR47165">
    <property type="entry name" value="OS03G0429900 PROTEIN"/>
    <property type="match status" value="1"/>
</dbReference>
<comment type="caution">
    <text evidence="1">The sequence shown here is derived from an EMBL/GenBank/DDBJ whole genome shotgun (WGS) entry which is preliminary data.</text>
</comment>
<dbReference type="AlphaFoldDB" id="A0A6L2M0F9"/>
<protein>
    <submittedName>
        <fullName evidence="1">Uncharacterized protein</fullName>
    </submittedName>
</protein>
<dbReference type="Gene3D" id="2.40.50.140">
    <property type="entry name" value="Nucleic acid-binding proteins"/>
    <property type="match status" value="1"/>
</dbReference>
<dbReference type="PANTHER" id="PTHR47165:SF4">
    <property type="entry name" value="OS03G0429900 PROTEIN"/>
    <property type="match status" value="1"/>
</dbReference>
<dbReference type="EMBL" id="BKCJ010005581">
    <property type="protein sequence ID" value="GEU67526.1"/>
    <property type="molecule type" value="Genomic_DNA"/>
</dbReference>
<reference evidence="1" key="1">
    <citation type="journal article" date="2019" name="Sci. Rep.">
        <title>Draft genome of Tanacetum cinerariifolium, the natural source of mosquito coil.</title>
        <authorList>
            <person name="Yamashiro T."/>
            <person name="Shiraishi A."/>
            <person name="Satake H."/>
            <person name="Nakayama K."/>
        </authorList>
    </citation>
    <scope>NUCLEOTIDE SEQUENCE</scope>
</reference>
<dbReference type="InterPro" id="IPR012340">
    <property type="entry name" value="NA-bd_OB-fold"/>
</dbReference>
<accession>A0A6L2M0F9</accession>
<sequence length="280" mass="32257">MDKQGTPIQANMDVKDTEYFDQLLQLKKAYRISGFSCEQTGVWERTLENPTSLIFGRFSDLLEISNDVFPEHYFNFASYNELPARADVKNPILTDYVGRVQAVNRIYTSGDVTTNRTHQGTIEIQYLSGNTIVLTLWHEMETNFNIQEYELMEKPVVIAVSSCWVRRFNGIQLSGTSATHYYLDSNTPESYHIKQHYLQMADTRPILNINNQRYEDSELEKNRNLFPLAVLFEIDPQNYQDVAVTENKSSQGIRFLGVKTIAQVNRSIQQLLATGQQPYS</sequence>
<dbReference type="SUPFAM" id="SSF50249">
    <property type="entry name" value="Nucleic acid-binding proteins"/>
    <property type="match status" value="1"/>
</dbReference>
<proteinExistence type="predicted"/>
<name>A0A6L2M0F9_TANCI</name>
<evidence type="ECO:0000313" key="1">
    <source>
        <dbReference type="EMBL" id="GEU67526.1"/>
    </source>
</evidence>
<gene>
    <name evidence="1" type="ORF">Tci_039504</name>
</gene>